<evidence type="ECO:0000313" key="2">
    <source>
        <dbReference type="Proteomes" id="UP000177515"/>
    </source>
</evidence>
<evidence type="ECO:0000313" key="1">
    <source>
        <dbReference type="EMBL" id="AOZ09876.1"/>
    </source>
</evidence>
<reference evidence="1 2" key="1">
    <citation type="submission" date="2016-10" db="EMBL/GenBank/DDBJ databases">
        <title>Complete genome sequences of three Cupriavidus strains isolated from various Malaysian environments.</title>
        <authorList>
            <person name="Abdullah A.A.-A."/>
            <person name="Shafie N.A.H."/>
            <person name="Lau N.S."/>
        </authorList>
    </citation>
    <scope>NUCLEOTIDE SEQUENCE [LARGE SCALE GENOMIC DNA]</scope>
    <source>
        <strain evidence="1 2">USMAA1020</strain>
    </source>
</reference>
<dbReference type="InterPro" id="IPR007553">
    <property type="entry name" value="2-thiour_desulf"/>
</dbReference>
<dbReference type="Proteomes" id="UP000177515">
    <property type="component" value="Chromosome 2"/>
</dbReference>
<dbReference type="PANTHER" id="PTHR30087">
    <property type="entry name" value="INNER MEMBRANE PROTEIN"/>
    <property type="match status" value="1"/>
</dbReference>
<dbReference type="PANTHER" id="PTHR30087:SF1">
    <property type="entry name" value="HYPOTHETICAL CYTOSOLIC PROTEIN"/>
    <property type="match status" value="1"/>
</dbReference>
<sequence length="185" mass="18822">MPPAASRPALLISSCLLGRPVRYDGQGKAQPDAVLARLREVFELVPACPELLGGLPVPRPPAEIVGGSGPQVLAGVAVVRERSGGDVSAAFVSGAQQALALARERGCRHALLKAFSPSCGNRAHYDGSFTGAHRAGQGVAAALLAEAGLMVWNEDEVDALLRAVADAVAEDAGADSTLAASGLPR</sequence>
<protein>
    <recommendedName>
        <fullName evidence="3">DUF523 domain-containing protein</fullName>
    </recommendedName>
</protein>
<proteinExistence type="predicted"/>
<gene>
    <name evidence="1" type="ORF">BKK80_29750</name>
</gene>
<accession>A0ABN4TY49</accession>
<evidence type="ECO:0008006" key="3">
    <source>
        <dbReference type="Google" id="ProtNLM"/>
    </source>
</evidence>
<name>A0ABN4TY49_9BURK</name>
<keyword evidence="2" id="KW-1185">Reference proteome</keyword>
<dbReference type="Pfam" id="PF04463">
    <property type="entry name" value="2-thiour_desulf"/>
    <property type="match status" value="1"/>
</dbReference>
<organism evidence="1 2">
    <name type="scientific">Cupriavidus malaysiensis</name>
    <dbReference type="NCBI Taxonomy" id="367825"/>
    <lineage>
        <taxon>Bacteria</taxon>
        <taxon>Pseudomonadati</taxon>
        <taxon>Pseudomonadota</taxon>
        <taxon>Betaproteobacteria</taxon>
        <taxon>Burkholderiales</taxon>
        <taxon>Burkholderiaceae</taxon>
        <taxon>Cupriavidus</taxon>
    </lineage>
</organism>
<dbReference type="RefSeq" id="WP_071019078.1">
    <property type="nucleotide sequence ID" value="NZ_CP017755.1"/>
</dbReference>
<dbReference type="EMBL" id="CP017755">
    <property type="protein sequence ID" value="AOZ09876.1"/>
    <property type="molecule type" value="Genomic_DNA"/>
</dbReference>